<reference evidence="1 2" key="2">
    <citation type="journal article" date="2012" name="Int. J. Syst. Evol. Microbiol.">
        <title>Magnetococcus marinus gen. nov., sp. nov., a marine, magnetotactic bacterium that represents a novel lineage (Magnetococcaceae fam. nov.; Magnetococcales ord. nov.) at the base of the Alphaproteobacteria.</title>
        <authorList>
            <person name="Bazylinski D.A."/>
            <person name="Williams T.J."/>
            <person name="Lefevre C.T."/>
            <person name="Berg R.J."/>
            <person name="Zhang C.L."/>
            <person name="Bowser S.S."/>
            <person name="Dean A.J."/>
            <person name="Beveridge T.J."/>
        </authorList>
    </citation>
    <scope>NUCLEOTIDE SEQUENCE [LARGE SCALE GENOMIC DNA]</scope>
    <source>
        <strain evidence="2">ATCC BAA-1437 / JCM 17883 / MC-1</strain>
    </source>
</reference>
<dbReference type="RefSeq" id="WP_011713580.1">
    <property type="nucleotide sequence ID" value="NC_008576.1"/>
</dbReference>
<dbReference type="CDD" id="cd01071">
    <property type="entry name" value="PBP2_PhnD_like"/>
    <property type="match status" value="1"/>
</dbReference>
<dbReference type="Pfam" id="PF12974">
    <property type="entry name" value="Phosphonate-bd"/>
    <property type="match status" value="1"/>
</dbReference>
<proteinExistence type="predicted"/>
<evidence type="ECO:0000313" key="1">
    <source>
        <dbReference type="EMBL" id="ABK44436.1"/>
    </source>
</evidence>
<dbReference type="PROSITE" id="PS51257">
    <property type="entry name" value="PROKAR_LIPOPROTEIN"/>
    <property type="match status" value="1"/>
</dbReference>
<accession>A0L8Z3</accession>
<dbReference type="eggNOG" id="COG3221">
    <property type="taxonomic scope" value="Bacteria"/>
</dbReference>
<protein>
    <submittedName>
        <fullName evidence="1">Phosphonate ABC transporter, periplasmic phosphonate-binding protein</fullName>
    </submittedName>
</protein>
<dbReference type="AlphaFoldDB" id="A0L8Z3"/>
<keyword evidence="2" id="KW-1185">Reference proteome</keyword>
<dbReference type="PANTHER" id="PTHR35841:SF1">
    <property type="entry name" value="PHOSPHONATES-BINDING PERIPLASMIC PROTEIN"/>
    <property type="match status" value="1"/>
</dbReference>
<reference evidence="2" key="1">
    <citation type="journal article" date="2009" name="Appl. Environ. Microbiol.">
        <title>Complete genome sequence of the chemolithoautotrophic marine magnetotactic coccus strain MC-1.</title>
        <authorList>
            <person name="Schubbe S."/>
            <person name="Williams T.J."/>
            <person name="Xie G."/>
            <person name="Kiss H.E."/>
            <person name="Brettin T.S."/>
            <person name="Martinez D."/>
            <person name="Ross C.A."/>
            <person name="Schuler D."/>
            <person name="Cox B.L."/>
            <person name="Nealson K.H."/>
            <person name="Bazylinski D.A."/>
        </authorList>
    </citation>
    <scope>NUCLEOTIDE SEQUENCE [LARGE SCALE GENOMIC DNA]</scope>
    <source>
        <strain evidence="2">ATCC BAA-1437 / JCM 17883 / MC-1</strain>
    </source>
</reference>
<dbReference type="Gene3D" id="3.40.190.10">
    <property type="entry name" value="Periplasmic binding protein-like II"/>
    <property type="match status" value="2"/>
</dbReference>
<name>A0L8Z3_MAGMM</name>
<gene>
    <name evidence="1" type="ordered locus">Mmc1_1928</name>
</gene>
<dbReference type="Proteomes" id="UP000002586">
    <property type="component" value="Chromosome"/>
</dbReference>
<dbReference type="OrthoDB" id="9802896at2"/>
<dbReference type="KEGG" id="mgm:Mmc1_1928"/>
<dbReference type="EMBL" id="CP000471">
    <property type="protein sequence ID" value="ABK44436.1"/>
    <property type="molecule type" value="Genomic_DNA"/>
</dbReference>
<evidence type="ECO:0000313" key="2">
    <source>
        <dbReference type="Proteomes" id="UP000002586"/>
    </source>
</evidence>
<sequence precursor="true">MRLFRHPPWLILLVVLLACNSTLVLAAEPLIMGVFPRRNATTTYQMFTPLTNYLATHLGRPVRLITSKDFPSFWQLVEREELDLVHFNQLHYLRAHHAHGYNALAMNEEFGSSTIRGALVVRRQSGITHLSDLRGKTIIFGGGRSAMMSYVLPMHLLANAGLYKKDFTTRFAVNPPNAVLALVHKQAEAAGTGDVILNLPTVRSRVNTDDLTILARSAPVPHLPWATRGSMAPALRDQLRNILTTMKQDKNGGKVLQHAMLTNFISANDASFDPHREIVKQVLGEDL</sequence>
<dbReference type="SUPFAM" id="SSF53850">
    <property type="entry name" value="Periplasmic binding protein-like II"/>
    <property type="match status" value="1"/>
</dbReference>
<organism evidence="1 2">
    <name type="scientific">Magnetococcus marinus (strain ATCC BAA-1437 / JCM 17883 / MC-1)</name>
    <dbReference type="NCBI Taxonomy" id="156889"/>
    <lineage>
        <taxon>Bacteria</taxon>
        <taxon>Pseudomonadati</taxon>
        <taxon>Pseudomonadota</taxon>
        <taxon>Magnetococcia</taxon>
        <taxon>Magnetococcales</taxon>
        <taxon>Magnetococcaceae</taxon>
        <taxon>Magnetococcus</taxon>
    </lineage>
</organism>
<dbReference type="STRING" id="156889.Mmc1_1928"/>
<dbReference type="HOGENOM" id="CLU_989477_0_0_5"/>
<dbReference type="PANTHER" id="PTHR35841">
    <property type="entry name" value="PHOSPHONATES-BINDING PERIPLASMIC PROTEIN"/>
    <property type="match status" value="1"/>
</dbReference>